<dbReference type="InterPro" id="IPR011227">
    <property type="entry name" value="UCP029730"/>
</dbReference>
<dbReference type="Gene3D" id="3.40.630.40">
    <property type="entry name" value="Zn-dependent exopeptidases"/>
    <property type="match status" value="1"/>
</dbReference>
<organism evidence="1 2">
    <name type="scientific">Phyllobacterium phragmitis</name>
    <dbReference type="NCBI Taxonomy" id="2670329"/>
    <lineage>
        <taxon>Bacteria</taxon>
        <taxon>Pseudomonadati</taxon>
        <taxon>Pseudomonadota</taxon>
        <taxon>Alphaproteobacteria</taxon>
        <taxon>Hyphomicrobiales</taxon>
        <taxon>Phyllobacteriaceae</taxon>
        <taxon>Phyllobacterium</taxon>
    </lineage>
</organism>
<dbReference type="RefSeq" id="WP_105742717.1">
    <property type="nucleotide sequence ID" value="NZ_PVBR01000010.1"/>
</dbReference>
<reference evidence="1 2" key="1">
    <citation type="submission" date="2018-02" db="EMBL/GenBank/DDBJ databases">
        <title>The draft genome of Phyllobacterium sp. 1N-3.</title>
        <authorList>
            <person name="Liu L."/>
            <person name="Li L."/>
            <person name="Zhang X."/>
            <person name="Wang T."/>
            <person name="Liang L."/>
        </authorList>
    </citation>
    <scope>NUCLEOTIDE SEQUENCE [LARGE SCALE GENOMIC DNA]</scope>
    <source>
        <strain evidence="1 2">1N-3</strain>
    </source>
</reference>
<dbReference type="Pfam" id="PF05013">
    <property type="entry name" value="FGase"/>
    <property type="match status" value="1"/>
</dbReference>
<evidence type="ECO:0000313" key="2">
    <source>
        <dbReference type="Proteomes" id="UP000239434"/>
    </source>
</evidence>
<keyword evidence="2" id="KW-1185">Reference proteome</keyword>
<sequence length="254" mass="27802">MVDAITAADVENPVRITNRHGKSPMLLLCDHASNHIPAGFDTLGLTHEELQRHIAWDPGAIGVAREMSRHLDAPLVESCISRLIIDCNRPLDAPDLVPGSSELTAIPGNQSLSANEIAERVALSHAPYHAAVEALIASRVAAGIAPVLIAIHTFTRVYRGRERPWHIGIIHDDDIRLAKPVIAGLQAEAGLCVGINQPYSPADRVYYTLERHARTNGLQAVMIEIRNDLVTTEEEEKQWGERLARILGETQGEI</sequence>
<dbReference type="GO" id="GO:0016787">
    <property type="term" value="F:hydrolase activity"/>
    <property type="evidence" value="ECO:0007669"/>
    <property type="project" value="UniProtKB-KW"/>
</dbReference>
<evidence type="ECO:0000313" key="1">
    <source>
        <dbReference type="EMBL" id="PRD42697.1"/>
    </source>
</evidence>
<dbReference type="PIRSF" id="PIRSF029730">
    <property type="entry name" value="UCP029730"/>
    <property type="match status" value="1"/>
</dbReference>
<dbReference type="EMBL" id="PVBR01000010">
    <property type="protein sequence ID" value="PRD42697.1"/>
    <property type="molecule type" value="Genomic_DNA"/>
</dbReference>
<proteinExistence type="predicted"/>
<accession>A0A2S9IQ94</accession>
<name>A0A2S9IQ94_9HYPH</name>
<comment type="caution">
    <text evidence="1">The sequence shown here is derived from an EMBL/GenBank/DDBJ whole genome shotgun (WGS) entry which is preliminary data.</text>
</comment>
<dbReference type="Proteomes" id="UP000239434">
    <property type="component" value="Unassembled WGS sequence"/>
</dbReference>
<dbReference type="InterPro" id="IPR007709">
    <property type="entry name" value="N-FG_amidohydro"/>
</dbReference>
<protein>
    <submittedName>
        <fullName evidence="1">N-formylglutamate amidohydrolase</fullName>
    </submittedName>
</protein>
<dbReference type="AlphaFoldDB" id="A0A2S9IQ94"/>
<dbReference type="SUPFAM" id="SSF53187">
    <property type="entry name" value="Zn-dependent exopeptidases"/>
    <property type="match status" value="1"/>
</dbReference>
<gene>
    <name evidence="1" type="ORF">C5748_14835</name>
</gene>
<keyword evidence="1" id="KW-0378">Hydrolase</keyword>